<dbReference type="Proteomes" id="UP000663929">
    <property type="component" value="Chromosome"/>
</dbReference>
<protein>
    <submittedName>
        <fullName evidence="2">Uncharacterized protein</fullName>
    </submittedName>
</protein>
<organism evidence="2 3">
    <name type="scientific">Sulfidibacter corallicola</name>
    <dbReference type="NCBI Taxonomy" id="2818388"/>
    <lineage>
        <taxon>Bacteria</taxon>
        <taxon>Pseudomonadati</taxon>
        <taxon>Acidobacteriota</taxon>
        <taxon>Holophagae</taxon>
        <taxon>Acanthopleuribacterales</taxon>
        <taxon>Acanthopleuribacteraceae</taxon>
        <taxon>Sulfidibacter</taxon>
    </lineage>
</organism>
<proteinExistence type="predicted"/>
<sequence length="54" mass="5728">MGKDSTRPVLDGYPNLGGTNERFRALRNLLSHAGVTSSQDGAPSSDALHRAMSD</sequence>
<evidence type="ECO:0000313" key="2">
    <source>
        <dbReference type="EMBL" id="QTD49192.1"/>
    </source>
</evidence>
<reference evidence="2" key="1">
    <citation type="submission" date="2021-03" db="EMBL/GenBank/DDBJ databases">
        <title>Acanthopleuribacteraceae sp. M133.</title>
        <authorList>
            <person name="Wang G."/>
        </authorList>
    </citation>
    <scope>NUCLEOTIDE SEQUENCE</scope>
    <source>
        <strain evidence="2">M133</strain>
    </source>
</reference>
<evidence type="ECO:0000313" key="3">
    <source>
        <dbReference type="Proteomes" id="UP000663929"/>
    </source>
</evidence>
<name>A0A8A4TJ61_SULCO</name>
<keyword evidence="3" id="KW-1185">Reference proteome</keyword>
<feature type="region of interest" description="Disordered" evidence="1">
    <location>
        <begin position="33"/>
        <end position="54"/>
    </location>
</feature>
<evidence type="ECO:0000256" key="1">
    <source>
        <dbReference type="SAM" id="MobiDB-lite"/>
    </source>
</evidence>
<dbReference type="AlphaFoldDB" id="A0A8A4TJ61"/>
<gene>
    <name evidence="2" type="ORF">J3U87_26705</name>
</gene>
<dbReference type="RefSeq" id="WP_237378834.1">
    <property type="nucleotide sequence ID" value="NZ_CP071793.1"/>
</dbReference>
<dbReference type="EMBL" id="CP071793">
    <property type="protein sequence ID" value="QTD49192.1"/>
    <property type="molecule type" value="Genomic_DNA"/>
</dbReference>
<dbReference type="KEGG" id="scor:J3U87_26705"/>
<accession>A0A8A4TJ61</accession>